<comment type="caution">
    <text evidence="2">The sequence shown here is derived from an EMBL/GenBank/DDBJ whole genome shotgun (WGS) entry which is preliminary data.</text>
</comment>
<proteinExistence type="predicted"/>
<evidence type="ECO:0000256" key="1">
    <source>
        <dbReference type="SAM" id="MobiDB-lite"/>
    </source>
</evidence>
<evidence type="ECO:0000313" key="2">
    <source>
        <dbReference type="EMBL" id="PON76930.1"/>
    </source>
</evidence>
<sequence>MKIGWLTRLSGTSFSYNYRPREMEARKWVNDEAERDHLIMSKIRTTQIQAQSESSNAPNFAENSVH</sequence>
<dbReference type="EMBL" id="JXTB01000016">
    <property type="protein sequence ID" value="PON76930.1"/>
    <property type="molecule type" value="Genomic_DNA"/>
</dbReference>
<name>A0A2P5DUF8_PARAD</name>
<keyword evidence="3" id="KW-1185">Reference proteome</keyword>
<gene>
    <name evidence="2" type="ORF">PanWU01x14_032500</name>
</gene>
<feature type="region of interest" description="Disordered" evidence="1">
    <location>
        <begin position="46"/>
        <end position="66"/>
    </location>
</feature>
<accession>A0A2P5DUF8</accession>
<reference evidence="3" key="1">
    <citation type="submission" date="2016-06" db="EMBL/GenBank/DDBJ databases">
        <title>Parallel loss of symbiosis genes in relatives of nitrogen-fixing non-legume Parasponia.</title>
        <authorList>
            <person name="Van Velzen R."/>
            <person name="Holmer R."/>
            <person name="Bu F."/>
            <person name="Rutten L."/>
            <person name="Van Zeijl A."/>
            <person name="Liu W."/>
            <person name="Santuari L."/>
            <person name="Cao Q."/>
            <person name="Sharma T."/>
            <person name="Shen D."/>
            <person name="Roswanjaya Y."/>
            <person name="Wardhani T."/>
            <person name="Kalhor M.S."/>
            <person name="Jansen J."/>
            <person name="Van den Hoogen J."/>
            <person name="Gungor B."/>
            <person name="Hartog M."/>
            <person name="Hontelez J."/>
            <person name="Verver J."/>
            <person name="Yang W.-C."/>
            <person name="Schijlen E."/>
            <person name="Repin R."/>
            <person name="Schilthuizen M."/>
            <person name="Schranz E."/>
            <person name="Heidstra R."/>
            <person name="Miyata K."/>
            <person name="Fedorova E."/>
            <person name="Kohlen W."/>
            <person name="Bisseling T."/>
            <person name="Smit S."/>
            <person name="Geurts R."/>
        </authorList>
    </citation>
    <scope>NUCLEOTIDE SEQUENCE [LARGE SCALE GENOMIC DNA]</scope>
    <source>
        <strain evidence="3">cv. WU1-14</strain>
    </source>
</reference>
<protein>
    <submittedName>
        <fullName evidence="2">Uncharacterized protein</fullName>
    </submittedName>
</protein>
<dbReference type="AlphaFoldDB" id="A0A2P5DUF8"/>
<organism evidence="2 3">
    <name type="scientific">Parasponia andersonii</name>
    <name type="common">Sponia andersonii</name>
    <dbReference type="NCBI Taxonomy" id="3476"/>
    <lineage>
        <taxon>Eukaryota</taxon>
        <taxon>Viridiplantae</taxon>
        <taxon>Streptophyta</taxon>
        <taxon>Embryophyta</taxon>
        <taxon>Tracheophyta</taxon>
        <taxon>Spermatophyta</taxon>
        <taxon>Magnoliopsida</taxon>
        <taxon>eudicotyledons</taxon>
        <taxon>Gunneridae</taxon>
        <taxon>Pentapetalae</taxon>
        <taxon>rosids</taxon>
        <taxon>fabids</taxon>
        <taxon>Rosales</taxon>
        <taxon>Cannabaceae</taxon>
        <taxon>Parasponia</taxon>
    </lineage>
</organism>
<dbReference type="Proteomes" id="UP000237105">
    <property type="component" value="Unassembled WGS sequence"/>
</dbReference>
<evidence type="ECO:0000313" key="3">
    <source>
        <dbReference type="Proteomes" id="UP000237105"/>
    </source>
</evidence>